<feature type="transmembrane region" description="Helical" evidence="9">
    <location>
        <begin position="113"/>
        <end position="135"/>
    </location>
</feature>
<comment type="subcellular location">
    <subcellularLocation>
        <location evidence="1">Membrane</location>
        <topology evidence="1">Multi-pass membrane protein</topology>
    </subcellularLocation>
</comment>
<evidence type="ECO:0000256" key="5">
    <source>
        <dbReference type="ARBA" id="ARBA00022840"/>
    </source>
</evidence>
<dbReference type="Gene3D" id="2.40.50.140">
    <property type="entry name" value="Nucleic acid-binding proteins"/>
    <property type="match status" value="1"/>
</dbReference>
<dbReference type="Pfam" id="PF09924">
    <property type="entry name" value="LPG_synthase_C"/>
    <property type="match status" value="1"/>
</dbReference>
<evidence type="ECO:0000256" key="3">
    <source>
        <dbReference type="ARBA" id="ARBA00022692"/>
    </source>
</evidence>
<proteinExistence type="predicted"/>
<dbReference type="InterPro" id="IPR006195">
    <property type="entry name" value="aa-tRNA-synth_II"/>
</dbReference>
<feature type="transmembrane region" description="Helical" evidence="9">
    <location>
        <begin position="155"/>
        <end position="175"/>
    </location>
</feature>
<feature type="region of interest" description="Disordered" evidence="8">
    <location>
        <begin position="1"/>
        <end position="38"/>
    </location>
</feature>
<sequence>MTTPRSTATASPSSSVPARPASPPDDGRRADRRSDADVDRRHQRVARIVTACYALAVVVAACLWIRGLLHGRREAWLEDGFGLFNVPLTPSLISVVVLALCTWTLSGRKRVGLVAVMVFQVLGSYLGAVGCLRLINAPTLDTLYARSDFGSIVDGLSVVVGVVVLAVLWSVRSAFPGKLRRGSWRGSLLVLLIGSIATVATASIVVFAHLPTAGPRWANLRATLWGALGFHGPSLRLEQAGMPGWIQQATSLLLSLVTVVAVVVFLRSAQHDQQWTADREVQIRRLLSTWGDRDSLGYFATRRDKASICSPNARAAVTYRVIAGVSLASGDPIGDPESWDAAVAAWRAEAITYGWIPAVLGAGAEGARAYARLGLHVIALGDEALLDPEQFDLDSTDSAPVRQAVNRVRKAGLTIRAIRQGQLAAVELAELAARAAEWRGDEPERGFSMSLGREGDPADADVLFVTARDAGGRLRGLLSFVPWGKARISLDLMRRHPHAPNGINEAMVAHVLTHADRIGVRQVSLNFCMFRGVYERNAQLGSRPLTRLNHSVLGFLDKFWQLERLYRSNEKYHPQWLPRFVCFPDWVSLSQVALAAGMAEGFVPAIGAARRAAAGGHLDAQHLREIEQLQSSAPLTSERGRGERFRQRLLHLSQLEALGVQGYPAGPVRQTCTMAQLAATLRPGVEEQDESYAETVIGRVRAIRAHGDVGFLDLGDGTSTVQVVVDAAVVGSESVRQIARLLDVGDLLRVSGVRGRSRSGQPSLILQDWSVQAKALSPVAFRGLVDPGLRSRRRALDLLVHPESLELLRRRSAVVASLRSTLIAAGYWEVETPILQTVHGGAAARPFRTHINAYSADLSLRIAPELYLKRLLVAGAGPIFEIGRNFRNEGADFTHNPEFTSLEAYLPYSDYRGMQVLAEELIRRAGAAIGVSLPDHWPVVRVLDAVSVAVGEPVDIDTDIDLLLAIAVRHAVPVGTGSGPGAVIEALYAKLVEPTTIAPTFYVDFPAETSPLTRPHRSEPGLVERWDLVMNGMELGTAYTELTDPLEQRRRLVAQSAKATAGDLEAMQVDEDFLADLELGMPPSGGLGIGVDRLVMALTGTTIRSVLSFPFVRATPTHAGSAQRRGN</sequence>
<dbReference type="PANTHER" id="PTHR42918">
    <property type="entry name" value="LYSYL-TRNA SYNTHETASE"/>
    <property type="match status" value="1"/>
</dbReference>
<dbReference type="GO" id="GO:0005829">
    <property type="term" value="C:cytosol"/>
    <property type="evidence" value="ECO:0007669"/>
    <property type="project" value="TreeGrafter"/>
</dbReference>
<dbReference type="PROSITE" id="PS50862">
    <property type="entry name" value="AA_TRNA_LIGASE_II"/>
    <property type="match status" value="1"/>
</dbReference>
<evidence type="ECO:0000256" key="4">
    <source>
        <dbReference type="ARBA" id="ARBA00022741"/>
    </source>
</evidence>
<keyword evidence="5" id="KW-0067">ATP-binding</keyword>
<dbReference type="GO" id="GO:0004824">
    <property type="term" value="F:lysine-tRNA ligase activity"/>
    <property type="evidence" value="ECO:0007669"/>
    <property type="project" value="UniProtKB-EC"/>
</dbReference>
<feature type="compositionally biased region" description="Basic and acidic residues" evidence="8">
    <location>
        <begin position="25"/>
        <end position="38"/>
    </location>
</feature>
<accession>A0AAU8DKI3</accession>
<dbReference type="EMBL" id="CP159218">
    <property type="protein sequence ID" value="XCG61905.1"/>
    <property type="molecule type" value="Genomic_DNA"/>
</dbReference>
<organism evidence="11">
    <name type="scientific">Nakamurella sp. A5-74</name>
    <dbReference type="NCBI Taxonomy" id="3158264"/>
    <lineage>
        <taxon>Bacteria</taxon>
        <taxon>Bacillati</taxon>
        <taxon>Actinomycetota</taxon>
        <taxon>Actinomycetes</taxon>
        <taxon>Nakamurellales</taxon>
        <taxon>Nakamurellaceae</taxon>
        <taxon>Nakamurella</taxon>
    </lineage>
</organism>
<dbReference type="PRINTS" id="PR00982">
    <property type="entry name" value="TRNASYNTHLYS"/>
</dbReference>
<evidence type="ECO:0000256" key="9">
    <source>
        <dbReference type="SAM" id="Phobius"/>
    </source>
</evidence>
<dbReference type="SUPFAM" id="SSF50249">
    <property type="entry name" value="Nucleic acid-binding proteins"/>
    <property type="match status" value="1"/>
</dbReference>
<dbReference type="SUPFAM" id="SSF55681">
    <property type="entry name" value="Class II aaRS and biotin synthetases"/>
    <property type="match status" value="1"/>
</dbReference>
<dbReference type="InterPro" id="IPR045864">
    <property type="entry name" value="aa-tRNA-synth_II/BPL/LPL"/>
</dbReference>
<keyword evidence="11" id="KW-0012">Acyltransferase</keyword>
<feature type="domain" description="Aminoacyl-transfer RNA synthetases class-II family profile" evidence="10">
    <location>
        <begin position="811"/>
        <end position="1116"/>
    </location>
</feature>
<keyword evidence="9" id="KW-0472">Membrane</keyword>
<feature type="transmembrane region" description="Helical" evidence="9">
    <location>
        <begin position="187"/>
        <end position="210"/>
    </location>
</feature>
<gene>
    <name evidence="11" type="primary">lysX</name>
    <name evidence="11" type="ORF">ABLG96_11465</name>
</gene>
<dbReference type="InterPro" id="IPR012340">
    <property type="entry name" value="NA-bd_OB-fold"/>
</dbReference>
<dbReference type="EC" id="2.3.2.3" evidence="11"/>
<evidence type="ECO:0000256" key="8">
    <source>
        <dbReference type="SAM" id="MobiDB-lite"/>
    </source>
</evidence>
<dbReference type="PANTHER" id="PTHR42918:SF15">
    <property type="entry name" value="LYSINE--TRNA LIGASE, CHLOROPLASTIC_MITOCHONDRIAL"/>
    <property type="match status" value="1"/>
</dbReference>
<dbReference type="AlphaFoldDB" id="A0AAU8DKI3"/>
<dbReference type="Pfam" id="PF01336">
    <property type="entry name" value="tRNA_anti-codon"/>
    <property type="match status" value="1"/>
</dbReference>
<keyword evidence="7" id="KW-0030">Aminoacyl-tRNA synthetase</keyword>
<evidence type="ECO:0000256" key="6">
    <source>
        <dbReference type="ARBA" id="ARBA00022989"/>
    </source>
</evidence>
<evidence type="ECO:0000256" key="7">
    <source>
        <dbReference type="ARBA" id="ARBA00023146"/>
    </source>
</evidence>
<keyword evidence="11" id="KW-0808">Transferase</keyword>
<keyword evidence="4" id="KW-0547">Nucleotide-binding</keyword>
<evidence type="ECO:0000256" key="1">
    <source>
        <dbReference type="ARBA" id="ARBA00004141"/>
    </source>
</evidence>
<feature type="compositionally biased region" description="Low complexity" evidence="8">
    <location>
        <begin position="1"/>
        <end position="19"/>
    </location>
</feature>
<dbReference type="InterPro" id="IPR004364">
    <property type="entry name" value="Aa-tRNA-synt_II"/>
</dbReference>
<dbReference type="InterPro" id="IPR004365">
    <property type="entry name" value="NA-bd_OB_tRNA"/>
</dbReference>
<dbReference type="InterPro" id="IPR031553">
    <property type="entry name" value="tRNA-synt_2_TM"/>
</dbReference>
<keyword evidence="3 9" id="KW-0812">Transmembrane</keyword>
<dbReference type="InterPro" id="IPR018149">
    <property type="entry name" value="Lys-tRNA-synth_II_C"/>
</dbReference>
<dbReference type="Pfam" id="PF00152">
    <property type="entry name" value="tRNA-synt_2"/>
    <property type="match status" value="1"/>
</dbReference>
<dbReference type="RefSeq" id="WP_353647521.1">
    <property type="nucleotide sequence ID" value="NZ_CP159218.1"/>
</dbReference>
<keyword evidence="2 11" id="KW-0436">Ligase</keyword>
<dbReference type="GO" id="GO:0006430">
    <property type="term" value="P:lysyl-tRNA aminoacylation"/>
    <property type="evidence" value="ECO:0007669"/>
    <property type="project" value="InterPro"/>
</dbReference>
<dbReference type="Pfam" id="PF16995">
    <property type="entry name" value="tRNA-synt_2_TM"/>
    <property type="match status" value="1"/>
</dbReference>
<feature type="transmembrane region" description="Helical" evidence="9">
    <location>
        <begin position="48"/>
        <end position="69"/>
    </location>
</feature>
<dbReference type="NCBIfam" id="NF002821">
    <property type="entry name" value="PRK02983.1"/>
    <property type="match status" value="1"/>
</dbReference>
<protein>
    <submittedName>
        <fullName evidence="11">Bifunctional lysylphosphatidylglycerol synthetase/lysine--tRNA ligase LysX</fullName>
        <ecNumber evidence="11">2.3.2.3</ecNumber>
        <ecNumber evidence="11">6.1.1.6</ecNumber>
    </submittedName>
</protein>
<reference evidence="11" key="1">
    <citation type="submission" date="2024-05" db="EMBL/GenBank/DDBJ databases">
        <authorList>
            <person name="Cai S.Y."/>
            <person name="Jin L.M."/>
            <person name="Li H.R."/>
        </authorList>
    </citation>
    <scope>NUCLEOTIDE SEQUENCE</scope>
    <source>
        <strain evidence="11">A5-74</strain>
    </source>
</reference>
<dbReference type="GO" id="GO:0000049">
    <property type="term" value="F:tRNA binding"/>
    <property type="evidence" value="ECO:0007669"/>
    <property type="project" value="TreeGrafter"/>
</dbReference>
<evidence type="ECO:0000313" key="11">
    <source>
        <dbReference type="EMBL" id="XCG61905.1"/>
    </source>
</evidence>
<dbReference type="InterPro" id="IPR024320">
    <property type="entry name" value="LPG_synthase_C"/>
</dbReference>
<dbReference type="GO" id="GO:0005524">
    <property type="term" value="F:ATP binding"/>
    <property type="evidence" value="ECO:0007669"/>
    <property type="project" value="UniProtKB-KW"/>
</dbReference>
<keyword evidence="6 9" id="KW-1133">Transmembrane helix</keyword>
<dbReference type="GO" id="GO:0050071">
    <property type="term" value="F:phosphatidylglycerol lysyltransferase activity"/>
    <property type="evidence" value="ECO:0007669"/>
    <property type="project" value="UniProtKB-EC"/>
</dbReference>
<dbReference type="Gene3D" id="3.30.930.10">
    <property type="entry name" value="Bira Bifunctional Protein, Domain 2"/>
    <property type="match status" value="1"/>
</dbReference>
<evidence type="ECO:0000259" key="10">
    <source>
        <dbReference type="PROSITE" id="PS50862"/>
    </source>
</evidence>
<dbReference type="GO" id="GO:0016020">
    <property type="term" value="C:membrane"/>
    <property type="evidence" value="ECO:0007669"/>
    <property type="project" value="UniProtKB-SubCell"/>
</dbReference>
<feature type="transmembrane region" description="Helical" evidence="9">
    <location>
        <begin position="81"/>
        <end position="101"/>
    </location>
</feature>
<name>A0AAU8DKI3_9ACTN</name>
<dbReference type="EC" id="6.1.1.6" evidence="11"/>
<evidence type="ECO:0000256" key="2">
    <source>
        <dbReference type="ARBA" id="ARBA00022598"/>
    </source>
</evidence>